<dbReference type="PANTHER" id="PTHR45625:SF4">
    <property type="entry name" value="PEPTIDYLPROLYL ISOMERASE DOMAIN AND WD REPEAT-CONTAINING PROTEIN 1"/>
    <property type="match status" value="1"/>
</dbReference>
<evidence type="ECO:0000256" key="5">
    <source>
        <dbReference type="ARBA" id="ARBA00023110"/>
    </source>
</evidence>
<keyword evidence="5" id="KW-0697">Rotamase</keyword>
<dbReference type="OMA" id="DESMEMF"/>
<dbReference type="FunFam" id="2.40.100.10:FF:000003">
    <property type="entry name" value="Peptidylprolyl isomerase domain and WD repeat-containing 1"/>
    <property type="match status" value="1"/>
</dbReference>
<keyword evidence="6" id="KW-0413">Isomerase</keyword>
<dbReference type="Pfam" id="PF00160">
    <property type="entry name" value="Pro_isomerase"/>
    <property type="match status" value="1"/>
</dbReference>
<comment type="catalytic activity">
    <reaction evidence="1">
        <text>[protein]-peptidylproline (omega=180) = [protein]-peptidylproline (omega=0)</text>
        <dbReference type="Rhea" id="RHEA:16237"/>
        <dbReference type="Rhea" id="RHEA-COMP:10747"/>
        <dbReference type="Rhea" id="RHEA-COMP:10748"/>
        <dbReference type="ChEBI" id="CHEBI:83833"/>
        <dbReference type="ChEBI" id="CHEBI:83834"/>
        <dbReference type="EC" id="5.2.1.8"/>
    </reaction>
</comment>
<dbReference type="EC" id="5.2.1.8" evidence="2"/>
<dbReference type="InterPro" id="IPR029000">
    <property type="entry name" value="Cyclophilin-like_dom_sf"/>
</dbReference>
<sequence>MRICNETEGAERGCVCRESNPGHLDGNENGTTALAIAASPNGQWLAVLGADFHLRIFGVRRAKLSRVYLETLQYYEMAQKDPQCALLHQDALDFEQRAALEKELSRSPLRLHQNLLFDSSSSFLLYPTLLGVKVLNILDNKVCRFIGRHEQGLRYLAIALQQPYLPRRVAKTTMGTNDAIMVASAFKKKRVYFFTAEAPSESILDTRDIFNEKPSKEEQESLSAASGASAITPAQRVGSTATLHTTFGDIRVKLFGAECPKTVENFTVHARNGYYDNMLFHRVIKGFMIQTGDPNGDGTGGESIWGGDFEDELHRSLKHDRPFTLSMANAGPNTNGSQFFITTVPCPWLDMKHTVFGRVTHGADVVLKIEGVKTNQNDKPLQDVKLLAIKITS</sequence>
<proteinExistence type="predicted"/>
<dbReference type="PROSITE" id="PS50072">
    <property type="entry name" value="CSA_PPIASE_2"/>
    <property type="match status" value="1"/>
</dbReference>
<dbReference type="GO" id="GO:0005634">
    <property type="term" value="C:nucleus"/>
    <property type="evidence" value="ECO:0007669"/>
    <property type="project" value="UniProtKB-ARBA"/>
</dbReference>
<feature type="domain" description="PPIase cyclophilin-type" evidence="7">
    <location>
        <begin position="237"/>
        <end position="391"/>
    </location>
</feature>
<protein>
    <recommendedName>
        <fullName evidence="2">peptidylprolyl isomerase</fullName>
        <ecNumber evidence="2">5.2.1.8</ecNumber>
    </recommendedName>
</protein>
<evidence type="ECO:0000259" key="7">
    <source>
        <dbReference type="PROSITE" id="PS50072"/>
    </source>
</evidence>
<organism evidence="8 9">
    <name type="scientific">Eimeria maxima</name>
    <name type="common">Coccidian parasite</name>
    <dbReference type="NCBI Taxonomy" id="5804"/>
    <lineage>
        <taxon>Eukaryota</taxon>
        <taxon>Sar</taxon>
        <taxon>Alveolata</taxon>
        <taxon>Apicomplexa</taxon>
        <taxon>Conoidasida</taxon>
        <taxon>Coccidia</taxon>
        <taxon>Eucoccidiorida</taxon>
        <taxon>Eimeriorina</taxon>
        <taxon>Eimeriidae</taxon>
        <taxon>Eimeria</taxon>
    </lineage>
</organism>
<dbReference type="CDD" id="cd01927">
    <property type="entry name" value="cyclophilin_WD40"/>
    <property type="match status" value="1"/>
</dbReference>
<dbReference type="VEuPathDB" id="ToxoDB:EMWEY_00055140"/>
<dbReference type="InterPro" id="IPR002130">
    <property type="entry name" value="Cyclophilin-type_PPIase_dom"/>
</dbReference>
<evidence type="ECO:0000256" key="1">
    <source>
        <dbReference type="ARBA" id="ARBA00000971"/>
    </source>
</evidence>
<evidence type="ECO:0000256" key="6">
    <source>
        <dbReference type="ARBA" id="ARBA00023235"/>
    </source>
</evidence>
<dbReference type="GO" id="GO:0003755">
    <property type="term" value="F:peptidyl-prolyl cis-trans isomerase activity"/>
    <property type="evidence" value="ECO:0007669"/>
    <property type="project" value="UniProtKB-KW"/>
</dbReference>
<dbReference type="Proteomes" id="UP000030763">
    <property type="component" value="Unassembled WGS sequence"/>
</dbReference>
<dbReference type="AlphaFoldDB" id="U6MBG3"/>
<keyword evidence="9" id="KW-1185">Reference proteome</keyword>
<dbReference type="EMBL" id="HG720031">
    <property type="protein sequence ID" value="CDJ59010.1"/>
    <property type="molecule type" value="Genomic_DNA"/>
</dbReference>
<reference evidence="8" key="2">
    <citation type="submission" date="2013-10" db="EMBL/GenBank/DDBJ databases">
        <authorList>
            <person name="Aslett M."/>
        </authorList>
    </citation>
    <scope>NUCLEOTIDE SEQUENCE [LARGE SCALE GENOMIC DNA]</scope>
    <source>
        <strain evidence="8">Weybridge</strain>
    </source>
</reference>
<evidence type="ECO:0000256" key="3">
    <source>
        <dbReference type="ARBA" id="ARBA00022574"/>
    </source>
</evidence>
<dbReference type="Gene3D" id="2.40.100.10">
    <property type="entry name" value="Cyclophilin-like"/>
    <property type="match status" value="1"/>
</dbReference>
<evidence type="ECO:0000313" key="9">
    <source>
        <dbReference type="Proteomes" id="UP000030763"/>
    </source>
</evidence>
<gene>
    <name evidence="8" type="ORF">EMWEY_00055140</name>
</gene>
<keyword evidence="3" id="KW-0853">WD repeat</keyword>
<dbReference type="PRINTS" id="PR00153">
    <property type="entry name" value="CSAPPISMRASE"/>
</dbReference>
<evidence type="ECO:0000256" key="2">
    <source>
        <dbReference type="ARBA" id="ARBA00013194"/>
    </source>
</evidence>
<dbReference type="OrthoDB" id="271386at2759"/>
<dbReference type="RefSeq" id="XP_013335658.1">
    <property type="nucleotide sequence ID" value="XM_013480204.1"/>
</dbReference>
<dbReference type="PANTHER" id="PTHR45625">
    <property type="entry name" value="PEPTIDYL-PROLYL CIS-TRANS ISOMERASE-RELATED"/>
    <property type="match status" value="1"/>
</dbReference>
<name>U6MBG3_EIMMA</name>
<reference evidence="8" key="1">
    <citation type="submission" date="2013-10" db="EMBL/GenBank/DDBJ databases">
        <title>Genomic analysis of the causative agents of coccidiosis in chickens.</title>
        <authorList>
            <person name="Reid A.J."/>
            <person name="Blake D."/>
            <person name="Billington K."/>
            <person name="Browne H."/>
            <person name="Dunn M."/>
            <person name="Hung S."/>
            <person name="Kawahara F."/>
            <person name="Miranda-Saavedra D."/>
            <person name="Mourier T."/>
            <person name="Nagra H."/>
            <person name="Otto T.D."/>
            <person name="Rawlings N."/>
            <person name="Sanchez A."/>
            <person name="Sanders M."/>
            <person name="Subramaniam C."/>
            <person name="Tay Y."/>
            <person name="Dear P."/>
            <person name="Doerig C."/>
            <person name="Gruber A."/>
            <person name="Parkinson J."/>
            <person name="Shirley M."/>
            <person name="Wan K.L."/>
            <person name="Berriman M."/>
            <person name="Tomley F."/>
            <person name="Pain A."/>
        </authorList>
    </citation>
    <scope>NUCLEOTIDE SEQUENCE [LARGE SCALE GENOMIC DNA]</scope>
    <source>
        <strain evidence="8">Weybridge</strain>
    </source>
</reference>
<evidence type="ECO:0000313" key="8">
    <source>
        <dbReference type="EMBL" id="CDJ59010.1"/>
    </source>
</evidence>
<dbReference type="InterPro" id="IPR044666">
    <property type="entry name" value="Cyclophilin_A-like"/>
</dbReference>
<keyword evidence="4" id="KW-0677">Repeat</keyword>
<dbReference type="GeneID" id="25339500"/>
<evidence type="ECO:0000256" key="4">
    <source>
        <dbReference type="ARBA" id="ARBA00022737"/>
    </source>
</evidence>
<accession>U6MBG3</accession>
<dbReference type="SUPFAM" id="SSF50891">
    <property type="entry name" value="Cyclophilin-like"/>
    <property type="match status" value="1"/>
</dbReference>